<dbReference type="AlphaFoldDB" id="A0AAP5H5X3"/>
<name>A0AAP5H5X3_PAEAM</name>
<comment type="caution">
    <text evidence="2">The sequence shown here is derived from an EMBL/GenBank/DDBJ whole genome shotgun (WGS) entry which is preliminary data.</text>
</comment>
<sequence length="391" mass="44918">MKISSKIDKATGFNPTKKTHQMDIATMCEKIKTNKITLPLYQRDLSWTLQKAIDLFNFQLFGKAPVAPISINEISNSSDEDVPQISFLNRELISFNEIKGDHQSVVDGQQRLTTNFKAYVNDDSFRNIVLDFSKGIFRLVQGEILKSQIPVGVLFNEKEELLLKYLEQKGTLSALFAVALRVRTKNRSYNYTINIAENLTEEEQIEWFEVLNNAGSRVTALQMSFSKLKIHSLDIYADYTEPFKQKVNGFGYEELFSPFTTNVSYPIAALNPALEVIEKQGIHNTNYAPIPSDTKEGILTKLNVTSLIEIISLTLESLERALIFVERYELRDYISRMDYILYLTGYFSFQQSKELDDYTEKLLTSWVRSVNFTNQSNSSRREVFTDLLELS</sequence>
<organism evidence="2 3">
    <name type="scientific">Paenibacillus amylolyticus</name>
    <dbReference type="NCBI Taxonomy" id="1451"/>
    <lineage>
        <taxon>Bacteria</taxon>
        <taxon>Bacillati</taxon>
        <taxon>Bacillota</taxon>
        <taxon>Bacilli</taxon>
        <taxon>Bacillales</taxon>
        <taxon>Paenibacillaceae</taxon>
        <taxon>Paenibacillus</taxon>
    </lineage>
</organism>
<evidence type="ECO:0000313" key="2">
    <source>
        <dbReference type="EMBL" id="MDR6726939.1"/>
    </source>
</evidence>
<accession>A0AAP5H5X3</accession>
<gene>
    <name evidence="2" type="ORF">J2W91_005464</name>
</gene>
<feature type="domain" description="GmrSD restriction endonucleases N-terminal" evidence="1">
    <location>
        <begin position="26"/>
        <end position="221"/>
    </location>
</feature>
<evidence type="ECO:0000313" key="3">
    <source>
        <dbReference type="Proteomes" id="UP001254832"/>
    </source>
</evidence>
<dbReference type="RefSeq" id="WP_310145533.1">
    <property type="nucleotide sequence ID" value="NZ_JAVDTR010000021.1"/>
</dbReference>
<protein>
    <recommendedName>
        <fullName evidence="1">GmrSD restriction endonucleases N-terminal domain-containing protein</fullName>
    </recommendedName>
</protein>
<dbReference type="Proteomes" id="UP001254832">
    <property type="component" value="Unassembled WGS sequence"/>
</dbReference>
<reference evidence="2" key="1">
    <citation type="submission" date="2023-07" db="EMBL/GenBank/DDBJ databases">
        <title>Sorghum-associated microbial communities from plants grown in Nebraska, USA.</title>
        <authorList>
            <person name="Schachtman D."/>
        </authorList>
    </citation>
    <scope>NUCLEOTIDE SEQUENCE</scope>
    <source>
        <strain evidence="2">BE80</strain>
    </source>
</reference>
<proteinExistence type="predicted"/>
<evidence type="ECO:0000259" key="1">
    <source>
        <dbReference type="Pfam" id="PF03235"/>
    </source>
</evidence>
<dbReference type="Pfam" id="PF03235">
    <property type="entry name" value="GmrSD_N"/>
    <property type="match status" value="1"/>
</dbReference>
<dbReference type="EMBL" id="JAVDTR010000021">
    <property type="protein sequence ID" value="MDR6726939.1"/>
    <property type="molecule type" value="Genomic_DNA"/>
</dbReference>
<dbReference type="InterPro" id="IPR004919">
    <property type="entry name" value="GmrSD_N"/>
</dbReference>